<dbReference type="Pfam" id="PF14395">
    <property type="entry name" value="COOH-NH2_lig"/>
    <property type="match status" value="1"/>
</dbReference>
<comment type="caution">
    <text evidence="1">The sequence shown here is derived from an EMBL/GenBank/DDBJ whole genome shotgun (WGS) entry which is preliminary data.</text>
</comment>
<reference evidence="2" key="1">
    <citation type="journal article" date="2019" name="Int. J. Syst. Evol. Microbiol.">
        <title>The Global Catalogue of Microorganisms (GCM) 10K type strain sequencing project: providing services to taxonomists for standard genome sequencing and annotation.</title>
        <authorList>
            <consortium name="The Broad Institute Genomics Platform"/>
            <consortium name="The Broad Institute Genome Sequencing Center for Infectious Disease"/>
            <person name="Wu L."/>
            <person name="Ma J."/>
        </authorList>
    </citation>
    <scope>NUCLEOTIDE SEQUENCE [LARGE SCALE GENOMIC DNA]</scope>
    <source>
        <strain evidence="2">GH52</strain>
    </source>
</reference>
<protein>
    <recommendedName>
        <fullName evidence="3">Phage portal protein</fullName>
    </recommendedName>
</protein>
<accession>A0ABW4YJJ4</accession>
<proteinExistence type="predicted"/>
<evidence type="ECO:0000313" key="1">
    <source>
        <dbReference type="EMBL" id="MFD2115853.1"/>
    </source>
</evidence>
<dbReference type="EMBL" id="JBHUHO010000029">
    <property type="protein sequence ID" value="MFD2115853.1"/>
    <property type="molecule type" value="Genomic_DNA"/>
</dbReference>
<keyword evidence="2" id="KW-1185">Reference proteome</keyword>
<organism evidence="1 2">
    <name type="scientific">Paenibacillus yanchengensis</name>
    <dbReference type="NCBI Taxonomy" id="2035833"/>
    <lineage>
        <taxon>Bacteria</taxon>
        <taxon>Bacillati</taxon>
        <taxon>Bacillota</taxon>
        <taxon>Bacilli</taxon>
        <taxon>Bacillales</taxon>
        <taxon>Paenibacillaceae</taxon>
        <taxon>Paenibacillus</taxon>
    </lineage>
</organism>
<dbReference type="RefSeq" id="WP_377771446.1">
    <property type="nucleotide sequence ID" value="NZ_JBHUHO010000029.1"/>
</dbReference>
<sequence length="462" mass="52723">MMTAEVLNMIIREQRYLKEGELLQRGDVLIQSEKQLTKQQAEMAGVWYMNAGAPRLAKCSREQLQVYWKDCGLIGNRTLSHNRFFRVTIFHFQLVQLIRLTDKDALTTRYQETDSFRTTVKAEHNYTERVSNDKLLQQVVKAAIASLYVLALEVGEVIVQLSGDGLVQPVSASDRIVDDHSYQLAKQQFAETMALNIVNHKQMLSIMLGADPEVAIVNATGQLVSASYFFGENKGAAIGTDSIRVKGKLIYPLLELRPRPTSEPAQLLMQIQRLLMQASERINNSSMRLVAGAMPIKGIALGGHIHLSGVPLTSRLLRLLDSLITIPLALIEAESGKERRPRYGRLGDYRRQAYGGFEYRTLPSWLISPMVAKAVFALTKMCAEDALQLDTVPQLSMDMMRAYYQADYAQLRSFWPQIKQTIFRMTRYKEYESYIDPLITAIDQQKRWDERLDIRKKWRIPV</sequence>
<gene>
    <name evidence="1" type="ORF">ACFSJH_08980</name>
</gene>
<evidence type="ECO:0008006" key="3">
    <source>
        <dbReference type="Google" id="ProtNLM"/>
    </source>
</evidence>
<name>A0ABW4YJJ4_9BACL</name>
<dbReference type="InterPro" id="IPR025681">
    <property type="entry name" value="COOH-NH2_lig"/>
</dbReference>
<evidence type="ECO:0000313" key="2">
    <source>
        <dbReference type="Proteomes" id="UP001597362"/>
    </source>
</evidence>
<dbReference type="Proteomes" id="UP001597362">
    <property type="component" value="Unassembled WGS sequence"/>
</dbReference>